<feature type="domain" description="Aldehyde dehydrogenase" evidence="8">
    <location>
        <begin position="23"/>
        <end position="471"/>
    </location>
</feature>
<gene>
    <name evidence="9" type="ORF">BJX66DRAFT_330794</name>
</gene>
<keyword evidence="2 6" id="KW-0560">Oxidoreductase</keyword>
<dbReference type="CDD" id="cd07106">
    <property type="entry name" value="ALDH_AldA-AAD23400"/>
    <property type="match status" value="1"/>
</dbReference>
<feature type="region of interest" description="Disordered" evidence="7">
    <location>
        <begin position="20"/>
        <end position="39"/>
    </location>
</feature>
<dbReference type="PROSITE" id="PS00070">
    <property type="entry name" value="ALDEHYDE_DEHYDR_CYS"/>
    <property type="match status" value="1"/>
</dbReference>
<dbReference type="Gene3D" id="3.40.309.10">
    <property type="entry name" value="Aldehyde Dehydrogenase, Chain A, domain 2"/>
    <property type="match status" value="1"/>
</dbReference>
<keyword evidence="10" id="KW-1185">Reference proteome</keyword>
<evidence type="ECO:0000256" key="4">
    <source>
        <dbReference type="ARBA" id="ARBA00049194"/>
    </source>
</evidence>
<dbReference type="InterPro" id="IPR044086">
    <property type="entry name" value="LUC3-like"/>
</dbReference>
<evidence type="ECO:0000256" key="5">
    <source>
        <dbReference type="PROSITE-ProRule" id="PRU10007"/>
    </source>
</evidence>
<protein>
    <recommendedName>
        <fullName evidence="3">aldehyde dehydrogenase (NAD(+))</fullName>
        <ecNumber evidence="3">1.2.1.3</ecNumber>
    </recommendedName>
</protein>
<dbReference type="InterPro" id="IPR016163">
    <property type="entry name" value="Ald_DH_C"/>
</dbReference>
<dbReference type="InterPro" id="IPR016162">
    <property type="entry name" value="Ald_DH_N"/>
</dbReference>
<proteinExistence type="inferred from homology"/>
<dbReference type="EMBL" id="JBFTWV010000263">
    <property type="protein sequence ID" value="KAL2783156.1"/>
    <property type="molecule type" value="Genomic_DNA"/>
</dbReference>
<evidence type="ECO:0000256" key="7">
    <source>
        <dbReference type="SAM" id="MobiDB-lite"/>
    </source>
</evidence>
<name>A0ABR4FIT4_9EURO</name>
<evidence type="ECO:0000256" key="3">
    <source>
        <dbReference type="ARBA" id="ARBA00024226"/>
    </source>
</evidence>
<comment type="similarity">
    <text evidence="1 6">Belongs to the aldehyde dehydrogenase family.</text>
</comment>
<dbReference type="EC" id="1.2.1.3" evidence="3"/>
<comment type="caution">
    <text evidence="9">The sequence shown here is derived from an EMBL/GenBank/DDBJ whole genome shotgun (WGS) entry which is preliminary data.</text>
</comment>
<dbReference type="SUPFAM" id="SSF53720">
    <property type="entry name" value="ALDH-like"/>
    <property type="match status" value="1"/>
</dbReference>
<dbReference type="Pfam" id="PF00171">
    <property type="entry name" value="Aldedh"/>
    <property type="match status" value="1"/>
</dbReference>
<organism evidence="9 10">
    <name type="scientific">Aspergillus keveii</name>
    <dbReference type="NCBI Taxonomy" id="714993"/>
    <lineage>
        <taxon>Eukaryota</taxon>
        <taxon>Fungi</taxon>
        <taxon>Dikarya</taxon>
        <taxon>Ascomycota</taxon>
        <taxon>Pezizomycotina</taxon>
        <taxon>Eurotiomycetes</taxon>
        <taxon>Eurotiomycetidae</taxon>
        <taxon>Eurotiales</taxon>
        <taxon>Aspergillaceae</taxon>
        <taxon>Aspergillus</taxon>
        <taxon>Aspergillus subgen. Nidulantes</taxon>
    </lineage>
</organism>
<dbReference type="InterPro" id="IPR016161">
    <property type="entry name" value="Ald_DH/histidinol_DH"/>
</dbReference>
<dbReference type="Gene3D" id="3.40.605.10">
    <property type="entry name" value="Aldehyde Dehydrogenase, Chain A, domain 1"/>
    <property type="match status" value="1"/>
</dbReference>
<dbReference type="PANTHER" id="PTHR11699">
    <property type="entry name" value="ALDEHYDE DEHYDROGENASE-RELATED"/>
    <property type="match status" value="1"/>
</dbReference>
<comment type="catalytic activity">
    <reaction evidence="4">
        <text>an aldehyde + NAD(+) + H2O = a carboxylate + NADH + 2 H(+)</text>
        <dbReference type="Rhea" id="RHEA:16185"/>
        <dbReference type="ChEBI" id="CHEBI:15377"/>
        <dbReference type="ChEBI" id="CHEBI:15378"/>
        <dbReference type="ChEBI" id="CHEBI:17478"/>
        <dbReference type="ChEBI" id="CHEBI:29067"/>
        <dbReference type="ChEBI" id="CHEBI:57540"/>
        <dbReference type="ChEBI" id="CHEBI:57945"/>
        <dbReference type="EC" id="1.2.1.3"/>
    </reaction>
</comment>
<evidence type="ECO:0000313" key="10">
    <source>
        <dbReference type="Proteomes" id="UP001610563"/>
    </source>
</evidence>
<dbReference type="PROSITE" id="PS00687">
    <property type="entry name" value="ALDEHYDE_DEHYDR_GLU"/>
    <property type="match status" value="1"/>
</dbReference>
<evidence type="ECO:0000256" key="6">
    <source>
        <dbReference type="RuleBase" id="RU003345"/>
    </source>
</evidence>
<dbReference type="InterPro" id="IPR015590">
    <property type="entry name" value="Aldehyde_DH_dom"/>
</dbReference>
<dbReference type="Proteomes" id="UP001610563">
    <property type="component" value="Unassembled WGS sequence"/>
</dbReference>
<reference evidence="9 10" key="1">
    <citation type="submission" date="2024-07" db="EMBL/GenBank/DDBJ databases">
        <title>Section-level genome sequencing and comparative genomics of Aspergillus sections Usti and Cavernicolus.</title>
        <authorList>
            <consortium name="Lawrence Berkeley National Laboratory"/>
            <person name="Nybo J.L."/>
            <person name="Vesth T.C."/>
            <person name="Theobald S."/>
            <person name="Frisvad J.C."/>
            <person name="Larsen T.O."/>
            <person name="Kjaerboelling I."/>
            <person name="Rothschild-Mancinelli K."/>
            <person name="Lyhne E.K."/>
            <person name="Kogle M.E."/>
            <person name="Barry K."/>
            <person name="Clum A."/>
            <person name="Na H."/>
            <person name="Ledsgaard L."/>
            <person name="Lin J."/>
            <person name="Lipzen A."/>
            <person name="Kuo A."/>
            <person name="Riley R."/>
            <person name="Mondo S."/>
            <person name="Labutti K."/>
            <person name="Haridas S."/>
            <person name="Pangalinan J."/>
            <person name="Salamov A.A."/>
            <person name="Simmons B.A."/>
            <person name="Magnuson J.K."/>
            <person name="Chen J."/>
            <person name="Drula E."/>
            <person name="Henrissat B."/>
            <person name="Wiebenga A."/>
            <person name="Lubbers R.J."/>
            <person name="Gomes A.C."/>
            <person name="Makela M.R."/>
            <person name="Stajich J."/>
            <person name="Grigoriev I.V."/>
            <person name="Mortensen U.H."/>
            <person name="De Vries R.P."/>
            <person name="Baker S.E."/>
            <person name="Andersen M.R."/>
        </authorList>
    </citation>
    <scope>NUCLEOTIDE SEQUENCE [LARGE SCALE GENOMIC DNA]</scope>
    <source>
        <strain evidence="9 10">CBS 209.92</strain>
    </source>
</reference>
<sequence length="476" mass="51911">MAVQDTAIAFYNIINGRRRATSQRTHRGTDPRSDQPLRPCPVASKDDLDDAVAAAQSAFRTWADTDIECRQRALLALADLLVVEKEMVSGIVCRETGKSRFMGGLEVEHAVNFLRFNATQFLPDEILHEDAEMKIISTHTPIGIVAAICPWNFPLVLATAKIAAALLTGNCIIVKPSPLTPYSVLKFAELAAAAGIVPPGVFQALNGENELGELMTLHPGIDKISFTGSTRTGQRIMANAALTLKRVTLELGGNDAAIVFPDVDIDAVAGEVAVGCFFNAGQMCVATKRVYVHEDIYEEFREKMVTAVKGLMVAPESESILGPLQNTMQHAVVQRLIADSREMGHRFALGQDQSTVSGHFISPVIIDRPPDDASLVQEEQFGPIVPLLSWKTEEEVLRRANDTESGLGACVWSRDREKAEEFGRRLEAGSLWINSFEKPHPAGYFSGHKKSGIGGEWGKQGLFSYCNAQTIHVSKT</sequence>
<accession>A0ABR4FIT4</accession>
<feature type="active site" evidence="5">
    <location>
        <position position="250"/>
    </location>
</feature>
<evidence type="ECO:0000256" key="1">
    <source>
        <dbReference type="ARBA" id="ARBA00009986"/>
    </source>
</evidence>
<evidence type="ECO:0000259" key="8">
    <source>
        <dbReference type="Pfam" id="PF00171"/>
    </source>
</evidence>
<dbReference type="InterPro" id="IPR029510">
    <property type="entry name" value="Ald_DH_CS_GLU"/>
</dbReference>
<dbReference type="InterPro" id="IPR016160">
    <property type="entry name" value="Ald_DH_CS_CYS"/>
</dbReference>
<evidence type="ECO:0000256" key="2">
    <source>
        <dbReference type="ARBA" id="ARBA00023002"/>
    </source>
</evidence>
<evidence type="ECO:0000313" key="9">
    <source>
        <dbReference type="EMBL" id="KAL2783156.1"/>
    </source>
</evidence>